<gene>
    <name evidence="11" type="ORF">WG219_00855</name>
</gene>
<name>A0ABZ2RJ29_ECTME</name>
<keyword evidence="7" id="KW-0762">Sugar transport</keyword>
<dbReference type="InterPro" id="IPR047817">
    <property type="entry name" value="ABC2_TM_bact-type"/>
</dbReference>
<evidence type="ECO:0000313" key="11">
    <source>
        <dbReference type="EMBL" id="WXL26073.1"/>
    </source>
</evidence>
<accession>A0ABZ2RJ29</accession>
<keyword evidence="3 9" id="KW-0813">Transport</keyword>
<reference evidence="11 12" key="1">
    <citation type="submission" date="2024-03" db="EMBL/GenBank/DDBJ databases">
        <title>Complete genome of BD2.</title>
        <authorList>
            <person name="Cao G."/>
        </authorList>
    </citation>
    <scope>NUCLEOTIDE SEQUENCE [LARGE SCALE GENOMIC DNA]</scope>
    <source>
        <strain evidence="11 12">BD2</strain>
    </source>
</reference>
<evidence type="ECO:0000256" key="2">
    <source>
        <dbReference type="ARBA" id="ARBA00007783"/>
    </source>
</evidence>
<evidence type="ECO:0000256" key="4">
    <source>
        <dbReference type="ARBA" id="ARBA00022475"/>
    </source>
</evidence>
<evidence type="ECO:0000256" key="3">
    <source>
        <dbReference type="ARBA" id="ARBA00022448"/>
    </source>
</evidence>
<keyword evidence="5 9" id="KW-0812">Transmembrane</keyword>
<sequence length="260" mass="29236">MGDLWSYRGFVLSSVKRDFQARYRNSLLGPLWPLLQPLAMIVIYTLVFSQVMQARLPGLNDGLAYGVYICSGILTWGLFAEVTNRCLSMFLDNANLLKKLSFPRMCLPLIVLLGALLNFAITMGLFLLVLIIIGRFPGEAVFALPLLIALQLLFALGLGMTLAVLNVFFRDIGQLFAIALQLWFWLTPIVYPLNILPAGLQPLLAFNPVTGLMQSYQNMFLHNAWPHWQTLWPITLAGILSCIVAIWIFRSNEADMLDEI</sequence>
<keyword evidence="8 9" id="KW-0472">Membrane</keyword>
<evidence type="ECO:0000256" key="9">
    <source>
        <dbReference type="RuleBase" id="RU361157"/>
    </source>
</evidence>
<keyword evidence="4 9" id="KW-1003">Cell membrane</keyword>
<dbReference type="PROSITE" id="PS51012">
    <property type="entry name" value="ABC_TM2"/>
    <property type="match status" value="1"/>
</dbReference>
<feature type="transmembrane region" description="Helical" evidence="9">
    <location>
        <begin position="105"/>
        <end position="134"/>
    </location>
</feature>
<evidence type="ECO:0000256" key="5">
    <source>
        <dbReference type="ARBA" id="ARBA00022692"/>
    </source>
</evidence>
<feature type="domain" description="ABC transmembrane type-2" evidence="10">
    <location>
        <begin position="28"/>
        <end position="252"/>
    </location>
</feature>
<keyword evidence="7" id="KW-0625">Polysaccharide transport</keyword>
<evidence type="ECO:0000313" key="12">
    <source>
        <dbReference type="Proteomes" id="UP001476583"/>
    </source>
</evidence>
<dbReference type="PANTHER" id="PTHR30413:SF10">
    <property type="entry name" value="CAPSULE POLYSACCHARIDE EXPORT INNER-MEMBRANE PROTEIN CTRC"/>
    <property type="match status" value="1"/>
</dbReference>
<feature type="transmembrane region" description="Helical" evidence="9">
    <location>
        <begin position="140"/>
        <end position="168"/>
    </location>
</feature>
<evidence type="ECO:0000256" key="1">
    <source>
        <dbReference type="ARBA" id="ARBA00004651"/>
    </source>
</evidence>
<protein>
    <recommendedName>
        <fullName evidence="9">Transport permease protein</fullName>
    </recommendedName>
</protein>
<feature type="transmembrane region" description="Helical" evidence="9">
    <location>
        <begin position="31"/>
        <end position="51"/>
    </location>
</feature>
<evidence type="ECO:0000256" key="8">
    <source>
        <dbReference type="ARBA" id="ARBA00023136"/>
    </source>
</evidence>
<feature type="transmembrane region" description="Helical" evidence="9">
    <location>
        <begin position="230"/>
        <end position="249"/>
    </location>
</feature>
<feature type="transmembrane region" description="Helical" evidence="9">
    <location>
        <begin position="175"/>
        <end position="193"/>
    </location>
</feature>
<evidence type="ECO:0000256" key="7">
    <source>
        <dbReference type="ARBA" id="ARBA00023047"/>
    </source>
</evidence>
<comment type="similarity">
    <text evidence="2 9">Belongs to the ABC-2 integral membrane protein family.</text>
</comment>
<dbReference type="Pfam" id="PF01061">
    <property type="entry name" value="ABC2_membrane"/>
    <property type="match status" value="1"/>
</dbReference>
<comment type="subcellular location">
    <subcellularLocation>
        <location evidence="9">Cell inner membrane</location>
        <topology evidence="9">Multi-pass membrane protein</topology>
    </subcellularLocation>
    <subcellularLocation>
        <location evidence="1">Cell membrane</location>
        <topology evidence="1">Multi-pass membrane protein</topology>
    </subcellularLocation>
</comment>
<feature type="transmembrane region" description="Helical" evidence="9">
    <location>
        <begin position="63"/>
        <end position="84"/>
    </location>
</feature>
<dbReference type="PANTHER" id="PTHR30413">
    <property type="entry name" value="INNER MEMBRANE TRANSPORT PERMEASE"/>
    <property type="match status" value="1"/>
</dbReference>
<evidence type="ECO:0000259" key="10">
    <source>
        <dbReference type="PROSITE" id="PS51012"/>
    </source>
</evidence>
<keyword evidence="12" id="KW-1185">Reference proteome</keyword>
<dbReference type="InterPro" id="IPR013525">
    <property type="entry name" value="ABC2_TM"/>
</dbReference>
<proteinExistence type="inferred from homology"/>
<dbReference type="Proteomes" id="UP001476583">
    <property type="component" value="Chromosome"/>
</dbReference>
<evidence type="ECO:0000256" key="6">
    <source>
        <dbReference type="ARBA" id="ARBA00022989"/>
    </source>
</evidence>
<dbReference type="EMBL" id="CP148074">
    <property type="protein sequence ID" value="WXL26073.1"/>
    <property type="molecule type" value="Genomic_DNA"/>
</dbReference>
<keyword evidence="6 9" id="KW-1133">Transmembrane helix</keyword>
<organism evidence="11 12">
    <name type="scientific">Ectopseudomonas mendocina</name>
    <name type="common">Pseudomonas mendocina</name>
    <dbReference type="NCBI Taxonomy" id="300"/>
    <lineage>
        <taxon>Bacteria</taxon>
        <taxon>Pseudomonadati</taxon>
        <taxon>Pseudomonadota</taxon>
        <taxon>Gammaproteobacteria</taxon>
        <taxon>Pseudomonadales</taxon>
        <taxon>Pseudomonadaceae</taxon>
        <taxon>Ectopseudomonas</taxon>
    </lineage>
</organism>